<dbReference type="AlphaFoldDB" id="A0A6P5XQK8"/>
<name>A0A6P5XQK8_DURZI</name>
<dbReference type="PANTHER" id="PTHR47074">
    <property type="entry name" value="BNAC02G40300D PROTEIN"/>
    <property type="match status" value="1"/>
</dbReference>
<dbReference type="InterPro" id="IPR036397">
    <property type="entry name" value="RNaseH_sf"/>
</dbReference>
<dbReference type="Proteomes" id="UP000515121">
    <property type="component" value="Unplaced"/>
</dbReference>
<dbReference type="RefSeq" id="XP_022730181.1">
    <property type="nucleotide sequence ID" value="XM_022874446.1"/>
</dbReference>
<dbReference type="GO" id="GO:0004523">
    <property type="term" value="F:RNA-DNA hybrid ribonuclease activity"/>
    <property type="evidence" value="ECO:0007669"/>
    <property type="project" value="InterPro"/>
</dbReference>
<accession>A0A6P5XQK8</accession>
<dbReference type="Pfam" id="PF13456">
    <property type="entry name" value="RVT_3"/>
    <property type="match status" value="1"/>
</dbReference>
<sequence length="112" mass="12393">MTQQTWNQPINGLYMVYFDGALDRKVNKGGIGLIIRNSEGDIMGASVASMERVIGPFVLVEANAAVRALDFAFEMGFQLIIIEGDALGVLKKLKSWEPEHSPIRPIMEQART</sequence>
<evidence type="ECO:0000313" key="2">
    <source>
        <dbReference type="Proteomes" id="UP000515121"/>
    </source>
</evidence>
<organism evidence="2 3">
    <name type="scientific">Durio zibethinus</name>
    <name type="common">Durian</name>
    <dbReference type="NCBI Taxonomy" id="66656"/>
    <lineage>
        <taxon>Eukaryota</taxon>
        <taxon>Viridiplantae</taxon>
        <taxon>Streptophyta</taxon>
        <taxon>Embryophyta</taxon>
        <taxon>Tracheophyta</taxon>
        <taxon>Spermatophyta</taxon>
        <taxon>Magnoliopsida</taxon>
        <taxon>eudicotyledons</taxon>
        <taxon>Gunneridae</taxon>
        <taxon>Pentapetalae</taxon>
        <taxon>rosids</taxon>
        <taxon>malvids</taxon>
        <taxon>Malvales</taxon>
        <taxon>Malvaceae</taxon>
        <taxon>Helicteroideae</taxon>
        <taxon>Durio</taxon>
    </lineage>
</organism>
<gene>
    <name evidence="3" type="primary">LOC111285158</name>
</gene>
<protein>
    <submittedName>
        <fullName evidence="3">Uncharacterized protein LOC111285158 isoform X1</fullName>
    </submittedName>
</protein>
<dbReference type="CDD" id="cd06222">
    <property type="entry name" value="RNase_H_like"/>
    <property type="match status" value="1"/>
</dbReference>
<dbReference type="KEGG" id="dzi:111285158"/>
<dbReference type="InterPro" id="IPR044730">
    <property type="entry name" value="RNase_H-like_dom_plant"/>
</dbReference>
<dbReference type="InterPro" id="IPR012337">
    <property type="entry name" value="RNaseH-like_sf"/>
</dbReference>
<dbReference type="InterPro" id="IPR052929">
    <property type="entry name" value="RNase_H-like_EbsB-rel"/>
</dbReference>
<dbReference type="OrthoDB" id="1749266at2759"/>
<dbReference type="SUPFAM" id="SSF53098">
    <property type="entry name" value="Ribonuclease H-like"/>
    <property type="match status" value="1"/>
</dbReference>
<reference evidence="3" key="1">
    <citation type="submission" date="2025-08" db="UniProtKB">
        <authorList>
            <consortium name="RefSeq"/>
        </authorList>
    </citation>
    <scope>IDENTIFICATION</scope>
    <source>
        <tissue evidence="3">Fruit stalk</tissue>
    </source>
</reference>
<proteinExistence type="predicted"/>
<evidence type="ECO:0000259" key="1">
    <source>
        <dbReference type="Pfam" id="PF13456"/>
    </source>
</evidence>
<dbReference type="InterPro" id="IPR002156">
    <property type="entry name" value="RNaseH_domain"/>
</dbReference>
<dbReference type="PANTHER" id="PTHR47074:SF61">
    <property type="entry name" value="RNASE H TYPE-1 DOMAIN-CONTAINING PROTEIN"/>
    <property type="match status" value="1"/>
</dbReference>
<dbReference type="Gene3D" id="3.30.420.10">
    <property type="entry name" value="Ribonuclease H-like superfamily/Ribonuclease H"/>
    <property type="match status" value="1"/>
</dbReference>
<keyword evidence="2" id="KW-1185">Reference proteome</keyword>
<dbReference type="GO" id="GO:0003676">
    <property type="term" value="F:nucleic acid binding"/>
    <property type="evidence" value="ECO:0007669"/>
    <property type="project" value="InterPro"/>
</dbReference>
<dbReference type="GeneID" id="111285158"/>
<evidence type="ECO:0000313" key="3">
    <source>
        <dbReference type="RefSeq" id="XP_022730181.1"/>
    </source>
</evidence>
<feature type="domain" description="RNase H type-1" evidence="1">
    <location>
        <begin position="18"/>
        <end position="111"/>
    </location>
</feature>